<name>A0A182J2C2_ANOAO</name>
<evidence type="ECO:0000313" key="2">
    <source>
        <dbReference type="EnsemblMetazoa" id="AATE010024-PA.1"/>
    </source>
</evidence>
<organism evidence="2">
    <name type="scientific">Anopheles atroparvus</name>
    <name type="common">European mosquito</name>
    <dbReference type="NCBI Taxonomy" id="41427"/>
    <lineage>
        <taxon>Eukaryota</taxon>
        <taxon>Metazoa</taxon>
        <taxon>Ecdysozoa</taxon>
        <taxon>Arthropoda</taxon>
        <taxon>Hexapoda</taxon>
        <taxon>Insecta</taxon>
        <taxon>Pterygota</taxon>
        <taxon>Neoptera</taxon>
        <taxon>Endopterygota</taxon>
        <taxon>Diptera</taxon>
        <taxon>Nematocera</taxon>
        <taxon>Culicoidea</taxon>
        <taxon>Culicidae</taxon>
        <taxon>Anophelinae</taxon>
        <taxon>Anopheles</taxon>
    </lineage>
</organism>
<feature type="compositionally biased region" description="Basic and acidic residues" evidence="1">
    <location>
        <begin position="348"/>
        <end position="365"/>
    </location>
</feature>
<accession>A0A182J2C2</accession>
<reference evidence="2" key="1">
    <citation type="submission" date="2022-08" db="UniProtKB">
        <authorList>
            <consortium name="EnsemblMetazoa"/>
        </authorList>
    </citation>
    <scope>IDENTIFICATION</scope>
    <source>
        <strain evidence="2">EBRO</strain>
    </source>
</reference>
<sequence length="483" mass="53995">MDGPVRRRQVLRRLNRGTEAIAHRWKQQALGEEKDERLRLELEQLRGRHLPRVVSLPRQDLHVHRDRPGGIFQLRQHARGHLRRDAERWLIAPGIADAAHRQPAGVDAARHEQARLDRQHVQVSQRLQVIAVVVAVHRELREDGAHDGGDGGRRAGERVAAAAEIHEPERHHAHGTQHAHIARAGEDEREGQQRHQDAVLQHLAADELGEAPLTLAVPGNRHASLLRWHFQVPQRDEVPQIVMDRVGRYAIAGSSVAQPDADHAATHDNAVRLTARLERRVHHQVLGGATLNARDRVEQDIRHLGRHPLLRRLHRVPADQVEGDDAQQQHVGPHELEEKLVAGRLQPARDGRIAGAEEHETERQRGARRRHIQIDLVALADLERGHPVLFALRAHRQPARPASHVVVQLARDGQIAQPGQLVAATERHHAEGKAGRQRVRLPLDGILHLGTGRAADLLQQHLGDVALGGALVDQPDAEQGRHL</sequence>
<evidence type="ECO:0000256" key="1">
    <source>
        <dbReference type="SAM" id="MobiDB-lite"/>
    </source>
</evidence>
<dbReference type="AlphaFoldDB" id="A0A182J2C2"/>
<protein>
    <submittedName>
        <fullName evidence="2">Uncharacterized protein</fullName>
    </submittedName>
</protein>
<proteinExistence type="predicted"/>
<dbReference type="EnsemblMetazoa" id="AATE010024-RA">
    <property type="protein sequence ID" value="AATE010024-PA.1"/>
    <property type="gene ID" value="AATE010024"/>
</dbReference>
<feature type="region of interest" description="Disordered" evidence="1">
    <location>
        <begin position="348"/>
        <end position="368"/>
    </location>
</feature>
<dbReference type="VEuPathDB" id="VectorBase:AATE010024"/>